<dbReference type="InterPro" id="IPR051380">
    <property type="entry name" value="pH-response_reg_palI/RIM9"/>
</dbReference>
<dbReference type="STRING" id="1051891.A0A0C3Q8A8"/>
<dbReference type="AlphaFoldDB" id="A0A0C3Q8A8"/>
<keyword evidence="2 5" id="KW-0812">Transmembrane</keyword>
<sequence length="235" mass="25163">MFERFVTPLLFFIAWLFLLLVTLSVPIIKSLNLFNIKADVDVGVSFASASAKVAINYGIFGYCTSALNIQAGPFSQSTPAECSPKKLGYAIDPTVQKLLSAVQADDLVDVINKTLTFVLVLHPIACAFAFIALLLALLASFRANVSKSRIPSLAASGFGIFAALITTIVFIIDVVFVSIVKSKLKDHTDGGATANYGAAVWLVLVAALLLWIASVGACCGVLRTRRARRAEAEKY</sequence>
<feature type="transmembrane region" description="Helical" evidence="5">
    <location>
        <begin position="199"/>
        <end position="222"/>
    </location>
</feature>
<evidence type="ECO:0000313" key="6">
    <source>
        <dbReference type="EMBL" id="KIO19939.1"/>
    </source>
</evidence>
<evidence type="ECO:0000256" key="3">
    <source>
        <dbReference type="ARBA" id="ARBA00022989"/>
    </source>
</evidence>
<dbReference type="PANTHER" id="PTHR28013:SF3">
    <property type="entry name" value="PROTEIN DCV1-RELATED"/>
    <property type="match status" value="1"/>
</dbReference>
<feature type="transmembrane region" description="Helical" evidence="5">
    <location>
        <begin position="153"/>
        <end position="179"/>
    </location>
</feature>
<feature type="transmembrane region" description="Helical" evidence="5">
    <location>
        <begin position="115"/>
        <end position="141"/>
    </location>
</feature>
<dbReference type="GO" id="GO:0005886">
    <property type="term" value="C:plasma membrane"/>
    <property type="evidence" value="ECO:0007669"/>
    <property type="project" value="InterPro"/>
</dbReference>
<dbReference type="GO" id="GO:0035838">
    <property type="term" value="C:growing cell tip"/>
    <property type="evidence" value="ECO:0007669"/>
    <property type="project" value="TreeGrafter"/>
</dbReference>
<dbReference type="Proteomes" id="UP000054248">
    <property type="component" value="Unassembled WGS sequence"/>
</dbReference>
<dbReference type="EMBL" id="KN823195">
    <property type="protein sequence ID" value="KIO19939.1"/>
    <property type="molecule type" value="Genomic_DNA"/>
</dbReference>
<proteinExistence type="predicted"/>
<dbReference type="OrthoDB" id="2354757at2759"/>
<name>A0A0C3Q8A8_9AGAM</name>
<accession>A0A0C3Q8A8</accession>
<organism evidence="6 7">
    <name type="scientific">Tulasnella calospora MUT 4182</name>
    <dbReference type="NCBI Taxonomy" id="1051891"/>
    <lineage>
        <taxon>Eukaryota</taxon>
        <taxon>Fungi</taxon>
        <taxon>Dikarya</taxon>
        <taxon>Basidiomycota</taxon>
        <taxon>Agaricomycotina</taxon>
        <taxon>Agaricomycetes</taxon>
        <taxon>Cantharellales</taxon>
        <taxon>Tulasnellaceae</taxon>
        <taxon>Tulasnella</taxon>
    </lineage>
</organism>
<gene>
    <name evidence="6" type="ORF">M407DRAFT_142581</name>
</gene>
<dbReference type="InterPro" id="IPR009571">
    <property type="entry name" value="SUR7/Rim9-like_fungi"/>
</dbReference>
<keyword evidence="4 5" id="KW-0472">Membrane</keyword>
<dbReference type="Pfam" id="PF06687">
    <property type="entry name" value="SUR7"/>
    <property type="match status" value="1"/>
</dbReference>
<keyword evidence="3 5" id="KW-1133">Transmembrane helix</keyword>
<evidence type="ECO:0000256" key="4">
    <source>
        <dbReference type="ARBA" id="ARBA00023136"/>
    </source>
</evidence>
<dbReference type="PANTHER" id="PTHR28013">
    <property type="entry name" value="PROTEIN DCV1-RELATED"/>
    <property type="match status" value="1"/>
</dbReference>
<reference evidence="7" key="2">
    <citation type="submission" date="2015-01" db="EMBL/GenBank/DDBJ databases">
        <title>Evolutionary Origins and Diversification of the Mycorrhizal Mutualists.</title>
        <authorList>
            <consortium name="DOE Joint Genome Institute"/>
            <consortium name="Mycorrhizal Genomics Consortium"/>
            <person name="Kohler A."/>
            <person name="Kuo A."/>
            <person name="Nagy L.G."/>
            <person name="Floudas D."/>
            <person name="Copeland A."/>
            <person name="Barry K.W."/>
            <person name="Cichocki N."/>
            <person name="Veneault-Fourrey C."/>
            <person name="LaButti K."/>
            <person name="Lindquist E.A."/>
            <person name="Lipzen A."/>
            <person name="Lundell T."/>
            <person name="Morin E."/>
            <person name="Murat C."/>
            <person name="Riley R."/>
            <person name="Ohm R."/>
            <person name="Sun H."/>
            <person name="Tunlid A."/>
            <person name="Henrissat B."/>
            <person name="Grigoriev I.V."/>
            <person name="Hibbett D.S."/>
            <person name="Martin F."/>
        </authorList>
    </citation>
    <scope>NUCLEOTIDE SEQUENCE [LARGE SCALE GENOMIC DNA]</scope>
    <source>
        <strain evidence="7">MUT 4182</strain>
    </source>
</reference>
<reference evidence="6 7" key="1">
    <citation type="submission" date="2014-04" db="EMBL/GenBank/DDBJ databases">
        <authorList>
            <consortium name="DOE Joint Genome Institute"/>
            <person name="Kuo A."/>
            <person name="Girlanda M."/>
            <person name="Perotto S."/>
            <person name="Kohler A."/>
            <person name="Nagy L.G."/>
            <person name="Floudas D."/>
            <person name="Copeland A."/>
            <person name="Barry K.W."/>
            <person name="Cichocki N."/>
            <person name="Veneault-Fourrey C."/>
            <person name="LaButti K."/>
            <person name="Lindquist E.A."/>
            <person name="Lipzen A."/>
            <person name="Lundell T."/>
            <person name="Morin E."/>
            <person name="Murat C."/>
            <person name="Sun H."/>
            <person name="Tunlid A."/>
            <person name="Henrissat B."/>
            <person name="Grigoriev I.V."/>
            <person name="Hibbett D.S."/>
            <person name="Martin F."/>
            <person name="Nordberg H.P."/>
            <person name="Cantor M.N."/>
            <person name="Hua S.X."/>
        </authorList>
    </citation>
    <scope>NUCLEOTIDE SEQUENCE [LARGE SCALE GENOMIC DNA]</scope>
    <source>
        <strain evidence="6 7">MUT 4182</strain>
    </source>
</reference>
<evidence type="ECO:0000313" key="7">
    <source>
        <dbReference type="Proteomes" id="UP000054248"/>
    </source>
</evidence>
<evidence type="ECO:0000256" key="1">
    <source>
        <dbReference type="ARBA" id="ARBA00004141"/>
    </source>
</evidence>
<comment type="subcellular location">
    <subcellularLocation>
        <location evidence="1">Membrane</location>
        <topology evidence="1">Multi-pass membrane protein</topology>
    </subcellularLocation>
</comment>
<dbReference type="HOGENOM" id="CLU_076420_2_0_1"/>
<dbReference type="GO" id="GO:0032153">
    <property type="term" value="C:cell division site"/>
    <property type="evidence" value="ECO:0007669"/>
    <property type="project" value="TreeGrafter"/>
</dbReference>
<evidence type="ECO:0000256" key="2">
    <source>
        <dbReference type="ARBA" id="ARBA00022692"/>
    </source>
</evidence>
<protein>
    <recommendedName>
        <fullName evidence="8">Pali-domain-containing protein</fullName>
    </recommendedName>
</protein>
<evidence type="ECO:0008006" key="8">
    <source>
        <dbReference type="Google" id="ProtNLM"/>
    </source>
</evidence>
<evidence type="ECO:0000256" key="5">
    <source>
        <dbReference type="SAM" id="Phobius"/>
    </source>
</evidence>
<keyword evidence="7" id="KW-1185">Reference proteome</keyword>
<dbReference type="Gene3D" id="1.20.140.150">
    <property type="match status" value="1"/>
</dbReference>